<organism evidence="2 3">
    <name type="scientific">Glaesserella parasuis</name>
    <name type="common">Haemophilus parasuis</name>
    <dbReference type="NCBI Taxonomy" id="738"/>
    <lineage>
        <taxon>Bacteria</taxon>
        <taxon>Pseudomonadati</taxon>
        <taxon>Pseudomonadota</taxon>
        <taxon>Gammaproteobacteria</taxon>
        <taxon>Pasteurellales</taxon>
        <taxon>Pasteurellaceae</taxon>
        <taxon>Glaesserella</taxon>
    </lineage>
</organism>
<name>A0A145QM78_GLAPU</name>
<evidence type="ECO:0000313" key="3">
    <source>
        <dbReference type="Proteomes" id="UP001222296"/>
    </source>
</evidence>
<dbReference type="Gene3D" id="1.10.260.40">
    <property type="entry name" value="lambda repressor-like DNA-binding domains"/>
    <property type="match status" value="1"/>
</dbReference>
<dbReference type="AlphaFoldDB" id="A0A145QM78"/>
<dbReference type="Proteomes" id="UP001222296">
    <property type="component" value="Chromosome"/>
</dbReference>
<evidence type="ECO:0000259" key="1">
    <source>
        <dbReference type="PROSITE" id="PS50943"/>
    </source>
</evidence>
<dbReference type="SMART" id="SM00530">
    <property type="entry name" value="HTH_XRE"/>
    <property type="match status" value="1"/>
</dbReference>
<dbReference type="GO" id="GO:0003677">
    <property type="term" value="F:DNA binding"/>
    <property type="evidence" value="ECO:0007669"/>
    <property type="project" value="InterPro"/>
</dbReference>
<dbReference type="InterPro" id="IPR001387">
    <property type="entry name" value="Cro/C1-type_HTH"/>
</dbReference>
<feature type="domain" description="HTH cro/C1-type" evidence="1">
    <location>
        <begin position="14"/>
        <end position="60"/>
    </location>
</feature>
<dbReference type="PROSITE" id="PS50943">
    <property type="entry name" value="HTH_CROC1"/>
    <property type="match status" value="1"/>
</dbReference>
<gene>
    <name evidence="2" type="ORF">QBL01_06905</name>
</gene>
<evidence type="ECO:0000313" key="2">
    <source>
        <dbReference type="EMBL" id="WGE08989.1"/>
    </source>
</evidence>
<proteinExistence type="predicted"/>
<dbReference type="SUPFAM" id="SSF47413">
    <property type="entry name" value="lambda repressor-like DNA-binding domains"/>
    <property type="match status" value="1"/>
</dbReference>
<protein>
    <submittedName>
        <fullName evidence="2">Cro/CI family transcriptional regulator</fullName>
    </submittedName>
</protein>
<dbReference type="Pfam" id="PF15943">
    <property type="entry name" value="YdaS_toxin"/>
    <property type="match status" value="1"/>
</dbReference>
<dbReference type="CDD" id="cd00093">
    <property type="entry name" value="HTH_XRE"/>
    <property type="match status" value="1"/>
</dbReference>
<reference evidence="2" key="1">
    <citation type="submission" date="2023-04" db="EMBL/GenBank/DDBJ databases">
        <title>Molecular characterization of the Integrative and Conjugative elements harboring multidrug-resistance gene from Glaesserella (Haemophilus) parasuis.</title>
        <authorList>
            <person name="Che Y."/>
            <person name="Zhou L."/>
        </authorList>
    </citation>
    <scope>NUCLEOTIDE SEQUENCE</scope>
    <source>
        <strain evidence="2">Z44</strain>
    </source>
</reference>
<dbReference type="InterPro" id="IPR010982">
    <property type="entry name" value="Lambda_DNA-bd_dom_sf"/>
</dbReference>
<sequence>MNENIELAIKTLGSQVKVANACGVSQNAVSKWLNGSSKVSLEHALKLEKATNGKVRAEDFDLSYADLLSRT</sequence>
<accession>A0A145QM78</accession>
<dbReference type="EMBL" id="CP121769">
    <property type="protein sequence ID" value="WGE08989.1"/>
    <property type="molecule type" value="Genomic_DNA"/>
</dbReference>
<dbReference type="InterPro" id="IPR031856">
    <property type="entry name" value="YdaS_toxin-like"/>
</dbReference>
<dbReference type="RefSeq" id="WP_021113991.1">
    <property type="nucleotide sequence ID" value="NZ_CBCRUP010000098.1"/>
</dbReference>